<dbReference type="InterPro" id="IPR002197">
    <property type="entry name" value="HTH_Fis"/>
</dbReference>
<protein>
    <submittedName>
        <fullName evidence="7">Sigma-54-dependent Fis family transcriptional regulator</fullName>
    </submittedName>
</protein>
<dbReference type="Gene3D" id="1.10.10.60">
    <property type="entry name" value="Homeodomain-like"/>
    <property type="match status" value="1"/>
</dbReference>
<dbReference type="Pfam" id="PF02954">
    <property type="entry name" value="HTH_8"/>
    <property type="match status" value="1"/>
</dbReference>
<keyword evidence="2" id="KW-0067">ATP-binding</keyword>
<keyword evidence="5" id="KW-0804">Transcription</keyword>
<dbReference type="InterPro" id="IPR009057">
    <property type="entry name" value="Homeodomain-like_sf"/>
</dbReference>
<dbReference type="CDD" id="cd00009">
    <property type="entry name" value="AAA"/>
    <property type="match status" value="1"/>
</dbReference>
<dbReference type="Pfam" id="PF06956">
    <property type="entry name" value="RtcR"/>
    <property type="match status" value="1"/>
</dbReference>
<evidence type="ECO:0000256" key="5">
    <source>
        <dbReference type="ARBA" id="ARBA00023163"/>
    </source>
</evidence>
<dbReference type="Pfam" id="PF00158">
    <property type="entry name" value="Sigma54_activat"/>
    <property type="match status" value="1"/>
</dbReference>
<dbReference type="EMBL" id="QZKI01000121">
    <property type="protein sequence ID" value="RJP65949.1"/>
    <property type="molecule type" value="Genomic_DNA"/>
</dbReference>
<dbReference type="GO" id="GO:0006355">
    <property type="term" value="P:regulation of DNA-templated transcription"/>
    <property type="evidence" value="ECO:0007669"/>
    <property type="project" value="InterPro"/>
</dbReference>
<dbReference type="Proteomes" id="UP000285961">
    <property type="component" value="Unassembled WGS sequence"/>
</dbReference>
<dbReference type="FunFam" id="3.40.50.300:FF:000006">
    <property type="entry name" value="DNA-binding transcriptional regulator NtrC"/>
    <property type="match status" value="1"/>
</dbReference>
<dbReference type="SUPFAM" id="SSF52540">
    <property type="entry name" value="P-loop containing nucleoside triphosphate hydrolases"/>
    <property type="match status" value="1"/>
</dbReference>
<dbReference type="SMART" id="SM00382">
    <property type="entry name" value="AAA"/>
    <property type="match status" value="1"/>
</dbReference>
<keyword evidence="3" id="KW-0805">Transcription regulation</keyword>
<accession>A0A419ERA2</accession>
<dbReference type="PROSITE" id="PS00676">
    <property type="entry name" value="SIGMA54_INTERACT_2"/>
    <property type="match status" value="1"/>
</dbReference>
<gene>
    <name evidence="7" type="ORF">C4532_17135</name>
</gene>
<proteinExistence type="predicted"/>
<feature type="domain" description="Sigma-54 factor interaction" evidence="6">
    <location>
        <begin position="188"/>
        <end position="416"/>
    </location>
</feature>
<evidence type="ECO:0000256" key="4">
    <source>
        <dbReference type="ARBA" id="ARBA00023125"/>
    </source>
</evidence>
<dbReference type="SUPFAM" id="SSF46689">
    <property type="entry name" value="Homeodomain-like"/>
    <property type="match status" value="1"/>
</dbReference>
<dbReference type="Gene3D" id="1.10.8.60">
    <property type="match status" value="1"/>
</dbReference>
<dbReference type="Gene3D" id="3.40.50.300">
    <property type="entry name" value="P-loop containing nucleotide triphosphate hydrolases"/>
    <property type="match status" value="1"/>
</dbReference>
<evidence type="ECO:0000313" key="7">
    <source>
        <dbReference type="EMBL" id="RJP65949.1"/>
    </source>
</evidence>
<evidence type="ECO:0000256" key="2">
    <source>
        <dbReference type="ARBA" id="ARBA00022840"/>
    </source>
</evidence>
<dbReference type="InterPro" id="IPR025943">
    <property type="entry name" value="Sigma_54_int_dom_ATP-bd_2"/>
</dbReference>
<keyword evidence="1" id="KW-0547">Nucleotide-binding</keyword>
<dbReference type="InterPro" id="IPR002078">
    <property type="entry name" value="Sigma_54_int"/>
</dbReference>
<sequence length="502" mass="55172">MKNILLTFTGFHDPYTKGLVGQEDQPGPILALVAARPFDHIVLFSTPSTEQLTIDTQTEIKKRAKDVQVDIRNCSLNDPTDYTAILRSLRRHIREIVDEQPDAHYSIAVASGTPHMHACWVLLAASGEIPAKILHIRPPRFVTKECPLVSEVDLSADEFPAVRAKIAAVDTSPDMPPDFDVAVRQLGIIGDHESMRTVLEVVATLAPSNAAILIRGETGTGKELLARLVHQLSGRPADLFVPINCAAIPEELVESILFGHKRGAFTGANADQMGKFDLADGGTLFLDELAELPTQMQAKLLRVLEDGLVEPIGDKAAHKVDVRIVAATNRDIGKAIKQSKFREDLYYRLNIGEVVVPPLRERRSDIPKLALHVLDRVNATMKRARRLSQAALARLQSQAWPGNVRDLENVIERSVRLSRNEVLEADDLLISEPVTHVDPLDALPEPQPGFSLEGFIGSARKQLILKALEAAEGNQSEAARLLGVSPQAVSKFLKQLDDYNRS</sequence>
<dbReference type="PROSITE" id="PS50045">
    <property type="entry name" value="SIGMA54_INTERACT_4"/>
    <property type="match status" value="1"/>
</dbReference>
<evidence type="ECO:0000256" key="1">
    <source>
        <dbReference type="ARBA" id="ARBA00022741"/>
    </source>
</evidence>
<dbReference type="InterPro" id="IPR003593">
    <property type="entry name" value="AAA+_ATPase"/>
</dbReference>
<evidence type="ECO:0000259" key="6">
    <source>
        <dbReference type="PROSITE" id="PS50045"/>
    </source>
</evidence>
<dbReference type="Pfam" id="PF25601">
    <property type="entry name" value="AAA_lid_14"/>
    <property type="match status" value="1"/>
</dbReference>
<dbReference type="PANTHER" id="PTHR32071">
    <property type="entry name" value="TRANSCRIPTIONAL REGULATORY PROTEIN"/>
    <property type="match status" value="1"/>
</dbReference>
<dbReference type="PROSITE" id="PS00675">
    <property type="entry name" value="SIGMA54_INTERACT_1"/>
    <property type="match status" value="1"/>
</dbReference>
<keyword evidence="4" id="KW-0238">DNA-binding</keyword>
<dbReference type="PANTHER" id="PTHR32071:SF117">
    <property type="entry name" value="PTS-DEPENDENT DIHYDROXYACETONE KINASE OPERON REGULATORY PROTEIN-RELATED"/>
    <property type="match status" value="1"/>
</dbReference>
<name>A0A419ERA2_9BACT</name>
<dbReference type="GO" id="GO:0005524">
    <property type="term" value="F:ATP binding"/>
    <property type="evidence" value="ECO:0007669"/>
    <property type="project" value="UniProtKB-KW"/>
</dbReference>
<dbReference type="PRINTS" id="PR01590">
    <property type="entry name" value="HTHFIS"/>
</dbReference>
<evidence type="ECO:0000256" key="3">
    <source>
        <dbReference type="ARBA" id="ARBA00023015"/>
    </source>
</evidence>
<dbReference type="InterPro" id="IPR027417">
    <property type="entry name" value="P-loop_NTPase"/>
</dbReference>
<dbReference type="GO" id="GO:0043565">
    <property type="term" value="F:sequence-specific DNA binding"/>
    <property type="evidence" value="ECO:0007669"/>
    <property type="project" value="InterPro"/>
</dbReference>
<evidence type="ECO:0000313" key="8">
    <source>
        <dbReference type="Proteomes" id="UP000285961"/>
    </source>
</evidence>
<dbReference type="InterPro" id="IPR025662">
    <property type="entry name" value="Sigma_54_int_dom_ATP-bd_1"/>
</dbReference>
<dbReference type="InterPro" id="IPR058031">
    <property type="entry name" value="AAA_lid_NorR"/>
</dbReference>
<dbReference type="InterPro" id="IPR009715">
    <property type="entry name" value="RtcR"/>
</dbReference>
<reference evidence="7 8" key="1">
    <citation type="journal article" date="2017" name="ISME J.">
        <title>Energy and carbon metabolisms in a deep terrestrial subsurface fluid microbial community.</title>
        <authorList>
            <person name="Momper L."/>
            <person name="Jungbluth S.P."/>
            <person name="Lee M.D."/>
            <person name="Amend J.P."/>
        </authorList>
    </citation>
    <scope>NUCLEOTIDE SEQUENCE [LARGE SCALE GENOMIC DNA]</scope>
    <source>
        <strain evidence="7">SURF_17</strain>
    </source>
</reference>
<dbReference type="AlphaFoldDB" id="A0A419ERA2"/>
<organism evidence="7 8">
    <name type="scientific">Candidatus Abyssobacteria bacterium SURF_17</name>
    <dbReference type="NCBI Taxonomy" id="2093361"/>
    <lineage>
        <taxon>Bacteria</taxon>
        <taxon>Pseudomonadati</taxon>
        <taxon>Candidatus Hydrogenedentota</taxon>
        <taxon>Candidatus Abyssobacteria</taxon>
    </lineage>
</organism>
<comment type="caution">
    <text evidence="7">The sequence shown here is derived from an EMBL/GenBank/DDBJ whole genome shotgun (WGS) entry which is preliminary data.</text>
</comment>